<dbReference type="GO" id="GO:0005829">
    <property type="term" value="C:cytosol"/>
    <property type="evidence" value="ECO:0007669"/>
    <property type="project" value="TreeGrafter"/>
</dbReference>
<keyword evidence="1" id="KW-0732">Signal</keyword>
<sequence>MFFKVVVLVALINIVLSYETEGVIRKLTFNDINFLHTTDTHGWYSGHLNQQIYGANWGDFVLFAAHMKSLAHLKGQDLLLVDSGDRHDGNGLSDITEPNGARSIPIFIRQHYDVVTLGNHELYLAENSDQEVDVLIPHYGENYVCSNVEYTKNGKWHPFGRKYRYFTTEKQGKRILSFAFLFDFNRYNSKTKVTPIAEAIHQPWFNEVLEQYPAEKVDMVLVVGHIPVDRRWSELGFLHAKLRDHYPSAKIQYFGGHSHIRDFVVYDDKSTGLQSGRFCETVGFLSINMTSDDLDLKSRYSRSYIDFNKQLFVFHSGVETENFDTYNGTATNDMIEIARRELDLDRQIGYVQDSNYYVDYVPLTHPKNLFRLLTKKVMPLLEPDYDNVTVSDQRLIIINTGSVRYDMYKGPYTIDTHYIISPFKNDWMKVTLPKHIAIQITPLLNRKQYIISEGSGTLDTDYLKPPHQRYIGSMRDKSLAKSFKSSAFESSGFGSSQVGSAGIDQYIMKYPGIIQAIFDSKRLTKGYVTVDDFGSDGDDTRHRAVVNYPVPNVVQSMELKTSSKHAPVDVVFYTFILPNIKSAVEELGYKLPEVQLYSKKYLGLLLNDYVASNQV</sequence>
<accession>A0A1L0BNI5</accession>
<dbReference type="InterPro" id="IPR041823">
    <property type="entry name" value="YHR202W_N"/>
</dbReference>
<dbReference type="PIRSF" id="PIRSF017316">
    <property type="entry name" value="Pesterase_C1039"/>
    <property type="match status" value="1"/>
</dbReference>
<evidence type="ECO:0000256" key="1">
    <source>
        <dbReference type="SAM" id="SignalP"/>
    </source>
</evidence>
<dbReference type="InterPro" id="IPR014485">
    <property type="entry name" value="Pesterase_C1039"/>
</dbReference>
<dbReference type="CDD" id="cd07407">
    <property type="entry name" value="MPP_YHR202W_N"/>
    <property type="match status" value="1"/>
</dbReference>
<gene>
    <name evidence="3" type="ORF">SAMEA4029009_CIC11G00000003102</name>
</gene>
<reference evidence="3 4" key="1">
    <citation type="submission" date="2016-10" db="EMBL/GenBank/DDBJ databases">
        <authorList>
            <person name="de Groot N.N."/>
        </authorList>
    </citation>
    <scope>NUCLEOTIDE SEQUENCE [LARGE SCALE GENOMIC DNA]</scope>
    <source>
        <strain evidence="3 4">PYCC 4715</strain>
    </source>
</reference>
<dbReference type="Gene3D" id="3.90.780.10">
    <property type="entry name" value="5'-Nucleotidase, C-terminal domain"/>
    <property type="match status" value="2"/>
</dbReference>
<dbReference type="PANTHER" id="PTHR11575">
    <property type="entry name" value="5'-NUCLEOTIDASE-RELATED"/>
    <property type="match status" value="1"/>
</dbReference>
<organism evidence="3 4">
    <name type="scientific">Sungouiella intermedia</name>
    <dbReference type="NCBI Taxonomy" id="45354"/>
    <lineage>
        <taxon>Eukaryota</taxon>
        <taxon>Fungi</taxon>
        <taxon>Dikarya</taxon>
        <taxon>Ascomycota</taxon>
        <taxon>Saccharomycotina</taxon>
        <taxon>Pichiomycetes</taxon>
        <taxon>Metschnikowiaceae</taxon>
        <taxon>Sungouiella</taxon>
    </lineage>
</organism>
<dbReference type="Pfam" id="PF21953">
    <property type="entry name" value="NadN_nucleosid_C"/>
    <property type="match status" value="1"/>
</dbReference>
<name>A0A1L0BNI5_9ASCO</name>
<dbReference type="SUPFAM" id="SSF56300">
    <property type="entry name" value="Metallo-dependent phosphatases"/>
    <property type="match status" value="1"/>
</dbReference>
<dbReference type="EMBL" id="LT635766">
    <property type="protein sequence ID" value="SGZ52967.1"/>
    <property type="molecule type" value="Genomic_DNA"/>
</dbReference>
<dbReference type="PANTHER" id="PTHR11575:SF22">
    <property type="entry name" value="ADL392WP"/>
    <property type="match status" value="1"/>
</dbReference>
<feature type="signal peptide" evidence="1">
    <location>
        <begin position="1"/>
        <end position="17"/>
    </location>
</feature>
<dbReference type="InterPro" id="IPR036907">
    <property type="entry name" value="5'-Nucleotdase_C_sf"/>
</dbReference>
<dbReference type="InterPro" id="IPR053828">
    <property type="entry name" value="Nucleosidase_C"/>
</dbReference>
<proteinExistence type="predicted"/>
<dbReference type="GO" id="GO:0005576">
    <property type="term" value="C:extracellular region"/>
    <property type="evidence" value="ECO:0007669"/>
    <property type="project" value="UniProtKB-ARBA"/>
</dbReference>
<feature type="chain" id="PRO_5012091870" evidence="1">
    <location>
        <begin position="18"/>
        <end position="615"/>
    </location>
</feature>
<dbReference type="InterPro" id="IPR029052">
    <property type="entry name" value="Metallo-depent_PP-like"/>
</dbReference>
<dbReference type="InterPro" id="IPR006179">
    <property type="entry name" value="5_nucleotidase/apyrase"/>
</dbReference>
<dbReference type="GO" id="GO:0016787">
    <property type="term" value="F:hydrolase activity"/>
    <property type="evidence" value="ECO:0007669"/>
    <property type="project" value="InterPro"/>
</dbReference>
<dbReference type="SUPFAM" id="SSF55816">
    <property type="entry name" value="5'-nucleotidase (syn. UDP-sugar hydrolase), C-terminal domain"/>
    <property type="match status" value="1"/>
</dbReference>
<dbReference type="AlphaFoldDB" id="A0A1L0BNI5"/>
<evidence type="ECO:0000313" key="4">
    <source>
        <dbReference type="Proteomes" id="UP000182259"/>
    </source>
</evidence>
<evidence type="ECO:0000259" key="2">
    <source>
        <dbReference type="Pfam" id="PF21953"/>
    </source>
</evidence>
<dbReference type="FunFam" id="3.60.21.10:FF:000043">
    <property type="entry name" value="Ser/Thr protein phosphatase family"/>
    <property type="match status" value="1"/>
</dbReference>
<dbReference type="Gene3D" id="3.60.21.10">
    <property type="match status" value="1"/>
</dbReference>
<dbReference type="GO" id="GO:0009166">
    <property type="term" value="P:nucleotide catabolic process"/>
    <property type="evidence" value="ECO:0007669"/>
    <property type="project" value="InterPro"/>
</dbReference>
<evidence type="ECO:0000313" key="3">
    <source>
        <dbReference type="EMBL" id="SGZ52967.1"/>
    </source>
</evidence>
<protein>
    <submittedName>
        <fullName evidence="3">CIC11C00000003102</fullName>
    </submittedName>
</protein>
<feature type="domain" description="Putative 5'-nucleotidase C-terminal" evidence="2">
    <location>
        <begin position="355"/>
        <end position="580"/>
    </location>
</feature>
<dbReference type="Proteomes" id="UP000182259">
    <property type="component" value="Chromosome III"/>
</dbReference>